<dbReference type="InterPro" id="IPR009091">
    <property type="entry name" value="RCC1/BLIP-II"/>
</dbReference>
<dbReference type="PANTHER" id="PTHR45982">
    <property type="entry name" value="REGULATOR OF CHROMOSOME CONDENSATION"/>
    <property type="match status" value="1"/>
</dbReference>
<dbReference type="PRINTS" id="PR00633">
    <property type="entry name" value="RCCNDNSATION"/>
</dbReference>
<dbReference type="InterPro" id="IPR051553">
    <property type="entry name" value="Ran_GTPase-activating"/>
</dbReference>
<dbReference type="InterPro" id="IPR000408">
    <property type="entry name" value="Reg_chr_condens"/>
</dbReference>
<name>A0A3G5A6B5_9VIRU</name>
<sequence>MNFSLIYSKDLSNEEIMEVYWHNCSNRKSKIAIGDGNIIVRLADGTLKGCGSNTHGELGFGDYMDRYSFEEIPNIPKKIAEVACGSYHTIIRLIDGTLMSCGDNRNGQLGLGDTLSRSSFEEIKNIPKNIVEVLCGQRHTMIRSADGIIMCCGSYPCRVFSIADHRYGTVFVKIEMTGKTKKIKKVICSSDQTFVLLEDGTLMVNGSEERFVEMEGIPKNIVEVIACGNNTIIRLTDGTLMGSGLNNYGELGFGDRRRREKFEEIKGIGKNIAAVIGGYGHTIIQLTNGTLMVSGANGFGQLGIGDHGATDNFVEIRGIPKNIAKVIYGHWKTIILLTDGTLMSTGDNMSGELGLGDRQGIRIFEKISSIPPNIAEVISDRNRTMIRLSDGTLFASGSNSGGQIGLGKDCAAVSLFVKIEKFIF</sequence>
<gene>
    <name evidence="1" type="ORF">Hyperionvirus2_164</name>
</gene>
<dbReference type="Gene3D" id="2.130.10.30">
    <property type="entry name" value="Regulator of chromosome condensation 1/beta-lactamase-inhibitor protein II"/>
    <property type="match status" value="2"/>
</dbReference>
<dbReference type="EMBL" id="MK072384">
    <property type="protein sequence ID" value="AYV82796.1"/>
    <property type="molecule type" value="Genomic_DNA"/>
</dbReference>
<proteinExistence type="predicted"/>
<accession>A0A3G5A6B5</accession>
<protein>
    <submittedName>
        <fullName evidence="1">Chromosome condensation regulator</fullName>
    </submittedName>
</protein>
<dbReference type="PROSITE" id="PS50012">
    <property type="entry name" value="RCC1_3"/>
    <property type="match status" value="3"/>
</dbReference>
<dbReference type="PANTHER" id="PTHR45982:SF1">
    <property type="entry name" value="REGULATOR OF CHROMOSOME CONDENSATION"/>
    <property type="match status" value="1"/>
</dbReference>
<reference evidence="1" key="1">
    <citation type="submission" date="2018-10" db="EMBL/GenBank/DDBJ databases">
        <title>Hidden diversity of soil giant viruses.</title>
        <authorList>
            <person name="Schulz F."/>
            <person name="Alteio L."/>
            <person name="Goudeau D."/>
            <person name="Ryan E.M."/>
            <person name="Malmstrom R.R."/>
            <person name="Blanchard J."/>
            <person name="Woyke T."/>
        </authorList>
    </citation>
    <scope>NUCLEOTIDE SEQUENCE</scope>
    <source>
        <strain evidence="1">HYV1</strain>
    </source>
</reference>
<dbReference type="SUPFAM" id="SSF50985">
    <property type="entry name" value="RCC1/BLIP-II"/>
    <property type="match status" value="1"/>
</dbReference>
<dbReference type="Pfam" id="PF13540">
    <property type="entry name" value="RCC1_2"/>
    <property type="match status" value="2"/>
</dbReference>
<evidence type="ECO:0000313" key="1">
    <source>
        <dbReference type="EMBL" id="AYV82796.1"/>
    </source>
</evidence>
<organism evidence="1">
    <name type="scientific">Hyperionvirus sp</name>
    <dbReference type="NCBI Taxonomy" id="2487770"/>
    <lineage>
        <taxon>Viruses</taxon>
        <taxon>Varidnaviria</taxon>
        <taxon>Bamfordvirae</taxon>
        <taxon>Nucleocytoviricota</taxon>
        <taxon>Megaviricetes</taxon>
        <taxon>Imitervirales</taxon>
        <taxon>Mimiviridae</taxon>
        <taxon>Klosneuvirinae</taxon>
    </lineage>
</organism>
<dbReference type="GO" id="GO:0005085">
    <property type="term" value="F:guanyl-nucleotide exchange factor activity"/>
    <property type="evidence" value="ECO:0007669"/>
    <property type="project" value="TreeGrafter"/>
</dbReference>